<name>A0A6D2C7Z1_9HELI</name>
<dbReference type="GeneID" id="60656888"/>
<evidence type="ECO:0000313" key="4">
    <source>
        <dbReference type="EMBL" id="TLE03801.1"/>
    </source>
</evidence>
<organism evidence="4 5">
    <name type="scientific">Helicobacter bilis</name>
    <dbReference type="NCBI Taxonomy" id="37372"/>
    <lineage>
        <taxon>Bacteria</taxon>
        <taxon>Pseudomonadati</taxon>
        <taxon>Campylobacterota</taxon>
        <taxon>Epsilonproteobacteria</taxon>
        <taxon>Campylobacterales</taxon>
        <taxon>Helicobacteraceae</taxon>
        <taxon>Helicobacter</taxon>
    </lineage>
</organism>
<comment type="caution">
    <text evidence="4">The sequence shown here is derived from an EMBL/GenBank/DDBJ whole genome shotgun (WGS) entry which is preliminary data.</text>
</comment>
<gene>
    <name evidence="4" type="ORF">LS77_008105</name>
</gene>
<dbReference type="InterPro" id="IPR025877">
    <property type="entry name" value="MobA-like_NTP_Trfase"/>
</dbReference>
<reference evidence="4 5" key="1">
    <citation type="journal article" date="2014" name="Genome Announc.">
        <title>Draft genome sequences of eight enterohepatic helicobacter species isolated from both laboratory and wild rodents.</title>
        <authorList>
            <person name="Sheh A."/>
            <person name="Shen Z."/>
            <person name="Fox J.G."/>
        </authorList>
    </citation>
    <scope>NUCLEOTIDE SEQUENCE [LARGE SCALE GENOMIC DNA]</scope>
    <source>
        <strain evidence="4 5">Missouri</strain>
    </source>
</reference>
<keyword evidence="1 4" id="KW-0808">Transferase</keyword>
<dbReference type="SUPFAM" id="SSF53448">
    <property type="entry name" value="Nucleotide-diphospho-sugar transferases"/>
    <property type="match status" value="1"/>
</dbReference>
<feature type="domain" description="MobA-like NTP transferase" evidence="3">
    <location>
        <begin position="3"/>
        <end position="133"/>
    </location>
</feature>
<dbReference type="PANTHER" id="PTHR43584">
    <property type="entry name" value="NUCLEOTIDYL TRANSFERASE"/>
    <property type="match status" value="1"/>
</dbReference>
<dbReference type="InterPro" id="IPR029044">
    <property type="entry name" value="Nucleotide-diphossugar_trans"/>
</dbReference>
<dbReference type="EMBL" id="JRPH02000025">
    <property type="protein sequence ID" value="TLE03801.1"/>
    <property type="molecule type" value="Genomic_DNA"/>
</dbReference>
<evidence type="ECO:0000259" key="3">
    <source>
        <dbReference type="Pfam" id="PF12804"/>
    </source>
</evidence>
<dbReference type="GO" id="GO:0016779">
    <property type="term" value="F:nucleotidyltransferase activity"/>
    <property type="evidence" value="ECO:0007669"/>
    <property type="project" value="UniProtKB-KW"/>
</dbReference>
<dbReference type="AlphaFoldDB" id="A0A6D2C7Z1"/>
<sequence>MQAVILAAGLGSRLGDIKKNLPKGFLYIESLHETLIERSLGLLKEAGIQEVIIGTGYENKAYNALADRLSAKDFKIITHKNEDFATTGSAYTLWCLRELITQDFLLLESDLVYEPLAIKALLQDERKDLVLASGTTRSGDEVYMSIVQDKLQDLSKDKTKLDSIDGELVGISKISLQSFMKLDCHSQNDYEYLLKGFDVLKIDNLIWCEIDCLEHLERAKKLIIPKILKKDSQ</sequence>
<evidence type="ECO:0000256" key="2">
    <source>
        <dbReference type="ARBA" id="ARBA00022695"/>
    </source>
</evidence>
<dbReference type="CDD" id="cd02523">
    <property type="entry name" value="PC_cytidylyltransferase"/>
    <property type="match status" value="1"/>
</dbReference>
<dbReference type="Pfam" id="PF12804">
    <property type="entry name" value="NTP_transf_3"/>
    <property type="match status" value="1"/>
</dbReference>
<keyword evidence="2 4" id="KW-0548">Nucleotidyltransferase</keyword>
<accession>A0A6D2C7Z1</accession>
<dbReference type="RefSeq" id="WP_004087332.1">
    <property type="nucleotide sequence ID" value="NZ_JAERIZ010000046.1"/>
</dbReference>
<dbReference type="PANTHER" id="PTHR43584:SF5">
    <property type="entry name" value="PROTEIN LICC"/>
    <property type="match status" value="1"/>
</dbReference>
<evidence type="ECO:0000313" key="5">
    <source>
        <dbReference type="Proteomes" id="UP000029870"/>
    </source>
</evidence>
<dbReference type="Proteomes" id="UP000029870">
    <property type="component" value="Unassembled WGS sequence"/>
</dbReference>
<evidence type="ECO:0000256" key="1">
    <source>
        <dbReference type="ARBA" id="ARBA00022679"/>
    </source>
</evidence>
<proteinExistence type="predicted"/>
<protein>
    <submittedName>
        <fullName evidence="4">Phosphocholine cytidylyltransferase family protein</fullName>
    </submittedName>
</protein>
<dbReference type="InterPro" id="IPR050065">
    <property type="entry name" value="GlmU-like"/>
</dbReference>
<dbReference type="Gene3D" id="3.90.550.10">
    <property type="entry name" value="Spore Coat Polysaccharide Biosynthesis Protein SpsA, Chain A"/>
    <property type="match status" value="1"/>
</dbReference>